<reference evidence="1 2" key="1">
    <citation type="submission" date="2021-01" db="EMBL/GenBank/DDBJ databases">
        <title>Whole genome shotgun sequence of Asanoa iriomotensis NBRC 100142.</title>
        <authorList>
            <person name="Komaki H."/>
            <person name="Tamura T."/>
        </authorList>
    </citation>
    <scope>NUCLEOTIDE SEQUENCE [LARGE SCALE GENOMIC DNA]</scope>
    <source>
        <strain evidence="1 2">NBRC 100142</strain>
    </source>
</reference>
<protein>
    <submittedName>
        <fullName evidence="1">Uncharacterized protein</fullName>
    </submittedName>
</protein>
<keyword evidence="2" id="KW-1185">Reference proteome</keyword>
<comment type="caution">
    <text evidence="1">The sequence shown here is derived from an EMBL/GenBank/DDBJ whole genome shotgun (WGS) entry which is preliminary data.</text>
</comment>
<organism evidence="1 2">
    <name type="scientific">Asanoa iriomotensis</name>
    <dbReference type="NCBI Taxonomy" id="234613"/>
    <lineage>
        <taxon>Bacteria</taxon>
        <taxon>Bacillati</taxon>
        <taxon>Actinomycetota</taxon>
        <taxon>Actinomycetes</taxon>
        <taxon>Micromonosporales</taxon>
        <taxon>Micromonosporaceae</taxon>
        <taxon>Asanoa</taxon>
    </lineage>
</organism>
<sequence>MNYRYFVSYMFRDYNGFGYGSCDINLALPIRNRDDIAVVTDLLRNNNIDNPNVIAFSRYDDGNPR</sequence>
<dbReference type="RefSeq" id="WP_203708347.1">
    <property type="nucleotide sequence ID" value="NZ_BAAALU010000005.1"/>
</dbReference>
<evidence type="ECO:0000313" key="2">
    <source>
        <dbReference type="Proteomes" id="UP000624325"/>
    </source>
</evidence>
<accession>A0ABQ4CFI1</accession>
<name>A0ABQ4CFI1_9ACTN</name>
<proteinExistence type="predicted"/>
<gene>
    <name evidence="1" type="ORF">Air01nite_76260</name>
</gene>
<evidence type="ECO:0000313" key="1">
    <source>
        <dbReference type="EMBL" id="GIF61531.1"/>
    </source>
</evidence>
<dbReference type="EMBL" id="BONC01000110">
    <property type="protein sequence ID" value="GIF61531.1"/>
    <property type="molecule type" value="Genomic_DNA"/>
</dbReference>
<dbReference type="Proteomes" id="UP000624325">
    <property type="component" value="Unassembled WGS sequence"/>
</dbReference>